<dbReference type="EC" id="2.7.11.1" evidence="1"/>
<dbReference type="PANTHER" id="PTHR44899:SF3">
    <property type="entry name" value="SERINE_THREONINE-PROTEIN KINASE NEK1"/>
    <property type="match status" value="1"/>
</dbReference>
<comment type="caution">
    <text evidence="10">The sequence shown here is derived from an EMBL/GenBank/DDBJ whole genome shotgun (WGS) entry which is preliminary data.</text>
</comment>
<keyword evidence="5 10" id="KW-0418">Kinase</keyword>
<keyword evidence="6" id="KW-0067">ATP-binding</keyword>
<sequence>MSKPTSVPQFDIEEENSTHCYADYEFVKELSSGAFGRVLIMNLKQTGEPFVMKRVPFKDPIKIQMAMQEVDMLLKVQSENIVRLVEWFKFDIDLCIVMEFCKGGNLRGLVEKMKTMNKQEKIQMAHHLLFQILSALNFMHSLQIIHRDLKPDNIFLDEYGNAKTGDFGLAQKMDNASYIIAAGTKCYSPPEALINQQMKFVSDIWALAVIIVELLAGQHPFEGKSQQQTLDNITKGKMAPLPSIIEGELKEMLLKMLDNDCLKRPSAEELLQRNVMILQSQIEDGKKIIRIQRPRAEPFRLVCHQSAQVSLDLIEGVERTVKNLKTVFLSVPFIPVIRKGVYRCNISFNTNDEDQNRCAGIVSEDFNIPYPCPPDQEPQNRKMLFFNGLDGTISYKGEQTEENDELCQNINQIGMELDMNTGILRFFVDNVQQPAFVTGIKKPVKFFSWLYWKDSSFTIVSLKQLPAPTGRSIRGEKAVKW</sequence>
<evidence type="ECO:0000313" key="11">
    <source>
        <dbReference type="Proteomes" id="UP000324800"/>
    </source>
</evidence>
<dbReference type="SUPFAM" id="SSF56112">
    <property type="entry name" value="Protein kinase-like (PK-like)"/>
    <property type="match status" value="1"/>
</dbReference>
<protein>
    <recommendedName>
        <fullName evidence="1">non-specific serine/threonine protein kinase</fullName>
        <ecNumber evidence="1">2.7.11.1</ecNumber>
    </recommendedName>
</protein>
<dbReference type="Pfam" id="PF00069">
    <property type="entry name" value="Pkinase"/>
    <property type="match status" value="1"/>
</dbReference>
<evidence type="ECO:0000256" key="1">
    <source>
        <dbReference type="ARBA" id="ARBA00012513"/>
    </source>
</evidence>
<dbReference type="InterPro" id="IPR011009">
    <property type="entry name" value="Kinase-like_dom_sf"/>
</dbReference>
<dbReference type="Proteomes" id="UP000324800">
    <property type="component" value="Unassembled WGS sequence"/>
</dbReference>
<evidence type="ECO:0000313" key="10">
    <source>
        <dbReference type="EMBL" id="KAA6395937.1"/>
    </source>
</evidence>
<dbReference type="OrthoDB" id="354826at2759"/>
<keyword evidence="3" id="KW-0808">Transferase</keyword>
<keyword evidence="4" id="KW-0547">Nucleotide-binding</keyword>
<proteinExistence type="predicted"/>
<keyword evidence="2" id="KW-0723">Serine/threonine-protein kinase</keyword>
<reference evidence="10 11" key="1">
    <citation type="submission" date="2019-03" db="EMBL/GenBank/DDBJ databases">
        <title>Single cell metagenomics reveals metabolic interactions within the superorganism composed of flagellate Streblomastix strix and complex community of Bacteroidetes bacteria on its surface.</title>
        <authorList>
            <person name="Treitli S.C."/>
            <person name="Kolisko M."/>
            <person name="Husnik F."/>
            <person name="Keeling P."/>
            <person name="Hampl V."/>
        </authorList>
    </citation>
    <scope>NUCLEOTIDE SEQUENCE [LARGE SCALE GENOMIC DNA]</scope>
    <source>
        <strain evidence="10">ST1C</strain>
    </source>
</reference>
<dbReference type="InterPro" id="IPR051131">
    <property type="entry name" value="NEK_Ser/Thr_kinase_NIMA"/>
</dbReference>
<gene>
    <name evidence="10" type="ORF">EZS28_008533</name>
</gene>
<evidence type="ECO:0000256" key="6">
    <source>
        <dbReference type="ARBA" id="ARBA00022840"/>
    </source>
</evidence>
<evidence type="ECO:0000259" key="9">
    <source>
        <dbReference type="PROSITE" id="PS50011"/>
    </source>
</evidence>
<feature type="domain" description="Protein kinase" evidence="9">
    <location>
        <begin position="24"/>
        <end position="277"/>
    </location>
</feature>
<organism evidence="10 11">
    <name type="scientific">Streblomastix strix</name>
    <dbReference type="NCBI Taxonomy" id="222440"/>
    <lineage>
        <taxon>Eukaryota</taxon>
        <taxon>Metamonada</taxon>
        <taxon>Preaxostyla</taxon>
        <taxon>Oxymonadida</taxon>
        <taxon>Streblomastigidae</taxon>
        <taxon>Streblomastix</taxon>
    </lineage>
</organism>
<evidence type="ECO:0000256" key="5">
    <source>
        <dbReference type="ARBA" id="ARBA00022777"/>
    </source>
</evidence>
<accession>A0A5J4WLJ3</accession>
<dbReference type="PROSITE" id="PS50011">
    <property type="entry name" value="PROTEIN_KINASE_DOM"/>
    <property type="match status" value="1"/>
</dbReference>
<dbReference type="AlphaFoldDB" id="A0A5J4WLJ3"/>
<comment type="catalytic activity">
    <reaction evidence="7">
        <text>L-threonyl-[protein] + ATP = O-phospho-L-threonyl-[protein] + ADP + H(+)</text>
        <dbReference type="Rhea" id="RHEA:46608"/>
        <dbReference type="Rhea" id="RHEA-COMP:11060"/>
        <dbReference type="Rhea" id="RHEA-COMP:11605"/>
        <dbReference type="ChEBI" id="CHEBI:15378"/>
        <dbReference type="ChEBI" id="CHEBI:30013"/>
        <dbReference type="ChEBI" id="CHEBI:30616"/>
        <dbReference type="ChEBI" id="CHEBI:61977"/>
        <dbReference type="ChEBI" id="CHEBI:456216"/>
        <dbReference type="EC" id="2.7.11.1"/>
    </reaction>
</comment>
<evidence type="ECO:0000256" key="2">
    <source>
        <dbReference type="ARBA" id="ARBA00022527"/>
    </source>
</evidence>
<evidence type="ECO:0000256" key="7">
    <source>
        <dbReference type="ARBA" id="ARBA00047899"/>
    </source>
</evidence>
<dbReference type="GO" id="GO:0005524">
    <property type="term" value="F:ATP binding"/>
    <property type="evidence" value="ECO:0007669"/>
    <property type="project" value="UniProtKB-KW"/>
</dbReference>
<name>A0A5J4WLJ3_9EUKA</name>
<dbReference type="PROSITE" id="PS00108">
    <property type="entry name" value="PROTEIN_KINASE_ST"/>
    <property type="match status" value="1"/>
</dbReference>
<dbReference type="Gene3D" id="1.10.510.10">
    <property type="entry name" value="Transferase(Phosphotransferase) domain 1"/>
    <property type="match status" value="1"/>
</dbReference>
<dbReference type="InterPro" id="IPR008271">
    <property type="entry name" value="Ser/Thr_kinase_AS"/>
</dbReference>
<dbReference type="PANTHER" id="PTHR44899">
    <property type="entry name" value="CAMK FAMILY PROTEIN KINASE"/>
    <property type="match status" value="1"/>
</dbReference>
<comment type="catalytic activity">
    <reaction evidence="8">
        <text>L-seryl-[protein] + ATP = O-phospho-L-seryl-[protein] + ADP + H(+)</text>
        <dbReference type="Rhea" id="RHEA:17989"/>
        <dbReference type="Rhea" id="RHEA-COMP:9863"/>
        <dbReference type="Rhea" id="RHEA-COMP:11604"/>
        <dbReference type="ChEBI" id="CHEBI:15378"/>
        <dbReference type="ChEBI" id="CHEBI:29999"/>
        <dbReference type="ChEBI" id="CHEBI:30616"/>
        <dbReference type="ChEBI" id="CHEBI:83421"/>
        <dbReference type="ChEBI" id="CHEBI:456216"/>
        <dbReference type="EC" id="2.7.11.1"/>
    </reaction>
</comment>
<evidence type="ECO:0000256" key="4">
    <source>
        <dbReference type="ARBA" id="ARBA00022741"/>
    </source>
</evidence>
<dbReference type="EMBL" id="SNRW01001557">
    <property type="protein sequence ID" value="KAA6395937.1"/>
    <property type="molecule type" value="Genomic_DNA"/>
</dbReference>
<dbReference type="GO" id="GO:0004674">
    <property type="term" value="F:protein serine/threonine kinase activity"/>
    <property type="evidence" value="ECO:0007669"/>
    <property type="project" value="UniProtKB-KW"/>
</dbReference>
<dbReference type="SMART" id="SM00220">
    <property type="entry name" value="S_TKc"/>
    <property type="match status" value="1"/>
</dbReference>
<evidence type="ECO:0000256" key="8">
    <source>
        <dbReference type="ARBA" id="ARBA00048679"/>
    </source>
</evidence>
<dbReference type="InterPro" id="IPR000719">
    <property type="entry name" value="Prot_kinase_dom"/>
</dbReference>
<evidence type="ECO:0000256" key="3">
    <source>
        <dbReference type="ARBA" id="ARBA00022679"/>
    </source>
</evidence>